<dbReference type="EMBL" id="GBXM01030923">
    <property type="protein sequence ID" value="JAH77654.1"/>
    <property type="molecule type" value="Transcribed_RNA"/>
</dbReference>
<name>A0A0E9VHP0_ANGAN</name>
<protein>
    <submittedName>
        <fullName evidence="1">Uncharacterized protein</fullName>
    </submittedName>
</protein>
<dbReference type="AlphaFoldDB" id="A0A0E9VHP0"/>
<accession>A0A0E9VHP0</accession>
<reference evidence="1" key="1">
    <citation type="submission" date="2014-11" db="EMBL/GenBank/DDBJ databases">
        <authorList>
            <person name="Amaro Gonzalez C."/>
        </authorList>
    </citation>
    <scope>NUCLEOTIDE SEQUENCE</scope>
</reference>
<evidence type="ECO:0000313" key="1">
    <source>
        <dbReference type="EMBL" id="JAH77654.1"/>
    </source>
</evidence>
<sequence>MNPSCLTLLSHIEATSGGRGMTVLH</sequence>
<proteinExistence type="predicted"/>
<organism evidence="1">
    <name type="scientific">Anguilla anguilla</name>
    <name type="common">European freshwater eel</name>
    <name type="synonym">Muraena anguilla</name>
    <dbReference type="NCBI Taxonomy" id="7936"/>
    <lineage>
        <taxon>Eukaryota</taxon>
        <taxon>Metazoa</taxon>
        <taxon>Chordata</taxon>
        <taxon>Craniata</taxon>
        <taxon>Vertebrata</taxon>
        <taxon>Euteleostomi</taxon>
        <taxon>Actinopterygii</taxon>
        <taxon>Neopterygii</taxon>
        <taxon>Teleostei</taxon>
        <taxon>Anguilliformes</taxon>
        <taxon>Anguillidae</taxon>
        <taxon>Anguilla</taxon>
    </lineage>
</organism>
<reference evidence="1" key="2">
    <citation type="journal article" date="2015" name="Fish Shellfish Immunol.">
        <title>Early steps in the European eel (Anguilla anguilla)-Vibrio vulnificus interaction in the gills: Role of the RtxA13 toxin.</title>
        <authorList>
            <person name="Callol A."/>
            <person name="Pajuelo D."/>
            <person name="Ebbesson L."/>
            <person name="Teles M."/>
            <person name="MacKenzie S."/>
            <person name="Amaro C."/>
        </authorList>
    </citation>
    <scope>NUCLEOTIDE SEQUENCE</scope>
</reference>